<gene>
    <name evidence="1" type="ORF">SAMN05421512_110100</name>
</gene>
<organism evidence="1 2">
    <name type="scientific">Stappia indica</name>
    <dbReference type="NCBI Taxonomy" id="538381"/>
    <lineage>
        <taxon>Bacteria</taxon>
        <taxon>Pseudomonadati</taxon>
        <taxon>Pseudomonadota</taxon>
        <taxon>Alphaproteobacteria</taxon>
        <taxon>Hyphomicrobiales</taxon>
        <taxon>Stappiaceae</taxon>
        <taxon>Stappia</taxon>
    </lineage>
</organism>
<accession>A0A285TCP8</accession>
<reference evidence="1 2" key="1">
    <citation type="submission" date="2017-08" db="EMBL/GenBank/DDBJ databases">
        <authorList>
            <person name="de Groot N.N."/>
        </authorList>
    </citation>
    <scope>NUCLEOTIDE SEQUENCE [LARGE SCALE GENOMIC DNA]</scope>
    <source>
        <strain evidence="1 2">USBA 352</strain>
    </source>
</reference>
<sequence>MTGRLQDRLPASAPGDEVETLVVEGLRRWLAGYQTGSIECWEMAWTLYTGRLGVNRARHAVTGLSCFARALNGWAKCGLSLLPYDCPHRCAHECLAVALVASWQRGDREAAANIAEELVISGGLPFTLEAAANFADTLRRLDLVLPDAACLACRRSVPVATHAAAETRH</sequence>
<dbReference type="STRING" id="538381.GCA_001696535_03955"/>
<dbReference type="EMBL" id="OBML01000010">
    <property type="protein sequence ID" value="SOC19796.1"/>
    <property type="molecule type" value="Genomic_DNA"/>
</dbReference>
<dbReference type="Proteomes" id="UP000219331">
    <property type="component" value="Unassembled WGS sequence"/>
</dbReference>
<protein>
    <submittedName>
        <fullName evidence="1">Uncharacterized protein</fullName>
    </submittedName>
</protein>
<evidence type="ECO:0000313" key="2">
    <source>
        <dbReference type="Proteomes" id="UP000219331"/>
    </source>
</evidence>
<evidence type="ECO:0000313" key="1">
    <source>
        <dbReference type="EMBL" id="SOC19796.1"/>
    </source>
</evidence>
<name>A0A285TCP8_9HYPH</name>
<dbReference type="AlphaFoldDB" id="A0A285TCP8"/>
<proteinExistence type="predicted"/>
<keyword evidence="2" id="KW-1185">Reference proteome</keyword>